<evidence type="ECO:0000313" key="3">
    <source>
        <dbReference type="Proteomes" id="UP000060487"/>
    </source>
</evidence>
<dbReference type="EMBL" id="LNQR01000084">
    <property type="protein sequence ID" value="KWT82652.1"/>
    <property type="molecule type" value="Genomic_DNA"/>
</dbReference>
<evidence type="ECO:0000313" key="2">
    <source>
        <dbReference type="EMBL" id="KWT82652.1"/>
    </source>
</evidence>
<proteinExistence type="predicted"/>
<keyword evidence="3" id="KW-1185">Reference proteome</keyword>
<accession>A0ABR5SGY6</accession>
<gene>
    <name evidence="2" type="ORF">ASN18_2408</name>
</gene>
<protein>
    <submittedName>
        <fullName evidence="2">PIN domain-containing protein</fullName>
    </submittedName>
</protein>
<name>A0ABR5SGY6_9BACT</name>
<organism evidence="2 3">
    <name type="scientific">Candidatus Magnetominusculus xianensis</name>
    <dbReference type="NCBI Taxonomy" id="1748249"/>
    <lineage>
        <taxon>Bacteria</taxon>
        <taxon>Pseudomonadati</taxon>
        <taxon>Nitrospirota</taxon>
        <taxon>Nitrospiria</taxon>
        <taxon>Nitrospirales</taxon>
        <taxon>Nitrospiraceae</taxon>
        <taxon>Candidatus Magnetominusculus</taxon>
    </lineage>
</organism>
<dbReference type="Proteomes" id="UP000060487">
    <property type="component" value="Unassembled WGS sequence"/>
</dbReference>
<evidence type="ECO:0000259" key="1">
    <source>
        <dbReference type="Pfam" id="PF13470"/>
    </source>
</evidence>
<dbReference type="Pfam" id="PF13470">
    <property type="entry name" value="PIN_3"/>
    <property type="match status" value="1"/>
</dbReference>
<dbReference type="InterPro" id="IPR002716">
    <property type="entry name" value="PIN_dom"/>
</dbReference>
<sequence>MGEPTMITLSVEDYLRSLAGENELLVKIQSGAKDLGLDQMTDEEIDAEILSYRKERRKFKQLRNKYDTEIKTLFSSFQREALWVKPVKPVGIIKHDPADNKFLECALSAQADYVNTGNIRHFPFGQFEKMLIVTPQEIINQITPLYFK</sequence>
<feature type="domain" description="PIN" evidence="1">
    <location>
        <begin position="48"/>
        <end position="120"/>
    </location>
</feature>
<reference evidence="2 3" key="1">
    <citation type="submission" date="2015-11" db="EMBL/GenBank/DDBJ databases">
        <authorList>
            <person name="Lin W."/>
        </authorList>
    </citation>
    <scope>NUCLEOTIDE SEQUENCE [LARGE SCALE GENOMIC DNA]</scope>
    <source>
        <strain evidence="2 3">HCH-1</strain>
    </source>
</reference>
<comment type="caution">
    <text evidence="2">The sequence shown here is derived from an EMBL/GenBank/DDBJ whole genome shotgun (WGS) entry which is preliminary data.</text>
</comment>